<dbReference type="PANTHER" id="PTHR14790">
    <property type="entry name" value="RECQ-MEDIATED GENOME INSTABILITY PROTEIN 1 RMI1"/>
    <property type="match status" value="1"/>
</dbReference>
<dbReference type="InterPro" id="IPR042470">
    <property type="entry name" value="RMI1_N_C_sf"/>
</dbReference>
<protein>
    <recommendedName>
        <fullName evidence="2">RecQ-mediated genome instability protein 1</fullName>
    </recommendedName>
</protein>
<evidence type="ECO:0000256" key="2">
    <source>
        <dbReference type="ARBA" id="ARBA00018987"/>
    </source>
</evidence>
<name>A0A4Y7TZ27_COPMI</name>
<sequence length="257" mass="28901">MPIPHKRVYLYLLQEFPQPAISTAWLLANYEGVEEILGLNPEEHFEEYGDELEKRVLHSRFSDIMQAGTGFPNRIGSTMVHTIIEGPIVLELIHITDVGVSAFSLERTRQDRDQALYLQLLALARAGRTITKEGLLDLKRALPEYPRGVLKLILSDGHTEIQAVEYKRLPFKLGKTKIGLKVRLEQVPIIGGVAYLEPGNLTVLGGGAPGREAEHFARLREELGERMQEELRVAQAENVNPRALFSSNSRDRMVGEE</sequence>
<dbReference type="SMART" id="SM01161">
    <property type="entry name" value="DUF1767"/>
    <property type="match status" value="1"/>
</dbReference>
<dbReference type="Pfam" id="PF08585">
    <property type="entry name" value="RMI1_N_C"/>
    <property type="match status" value="1"/>
</dbReference>
<dbReference type="STRING" id="71717.A0A4Y7TZ27"/>
<dbReference type="InterPro" id="IPR013894">
    <property type="entry name" value="RMI1_OB"/>
</dbReference>
<accession>A0A4Y7TZ27</accession>
<dbReference type="PANTHER" id="PTHR14790:SF15">
    <property type="entry name" value="RECQ-MEDIATED GENOME INSTABILITY PROTEIN 1"/>
    <property type="match status" value="1"/>
</dbReference>
<evidence type="ECO:0000256" key="1">
    <source>
        <dbReference type="ARBA" id="ARBA00006395"/>
    </source>
</evidence>
<proteinExistence type="inferred from homology"/>
<comment type="caution">
    <text evidence="4">The sequence shown here is derived from an EMBL/GenBank/DDBJ whole genome shotgun (WGS) entry which is preliminary data.</text>
</comment>
<dbReference type="GO" id="GO:0016604">
    <property type="term" value="C:nuclear body"/>
    <property type="evidence" value="ECO:0007669"/>
    <property type="project" value="TreeGrafter"/>
</dbReference>
<dbReference type="GO" id="GO:0000724">
    <property type="term" value="P:double-strand break repair via homologous recombination"/>
    <property type="evidence" value="ECO:0007669"/>
    <property type="project" value="TreeGrafter"/>
</dbReference>
<organism evidence="4 5">
    <name type="scientific">Coprinellus micaceus</name>
    <name type="common">Glistening ink-cap mushroom</name>
    <name type="synonym">Coprinus micaceus</name>
    <dbReference type="NCBI Taxonomy" id="71717"/>
    <lineage>
        <taxon>Eukaryota</taxon>
        <taxon>Fungi</taxon>
        <taxon>Dikarya</taxon>
        <taxon>Basidiomycota</taxon>
        <taxon>Agaricomycotina</taxon>
        <taxon>Agaricomycetes</taxon>
        <taxon>Agaricomycetidae</taxon>
        <taxon>Agaricales</taxon>
        <taxon>Agaricineae</taxon>
        <taxon>Psathyrellaceae</taxon>
        <taxon>Coprinellus</taxon>
    </lineage>
</organism>
<dbReference type="GO" id="GO:0031422">
    <property type="term" value="C:RecQ family helicase-topoisomerase III complex"/>
    <property type="evidence" value="ECO:0007669"/>
    <property type="project" value="TreeGrafter"/>
</dbReference>
<evidence type="ECO:0000259" key="3">
    <source>
        <dbReference type="Pfam" id="PF08585"/>
    </source>
</evidence>
<dbReference type="Gene3D" id="2.40.50.770">
    <property type="entry name" value="RecQ-mediated genome instability protein Rmi1, C-terminal domain"/>
    <property type="match status" value="1"/>
</dbReference>
<dbReference type="AlphaFoldDB" id="A0A4Y7TZ27"/>
<dbReference type="EMBL" id="QPFP01000002">
    <property type="protein sequence ID" value="TEB38822.1"/>
    <property type="molecule type" value="Genomic_DNA"/>
</dbReference>
<dbReference type="Proteomes" id="UP000298030">
    <property type="component" value="Unassembled WGS sequence"/>
</dbReference>
<reference evidence="4 5" key="1">
    <citation type="journal article" date="2019" name="Nat. Ecol. Evol.">
        <title>Megaphylogeny resolves global patterns of mushroom evolution.</title>
        <authorList>
            <person name="Varga T."/>
            <person name="Krizsan K."/>
            <person name="Foldi C."/>
            <person name="Dima B."/>
            <person name="Sanchez-Garcia M."/>
            <person name="Sanchez-Ramirez S."/>
            <person name="Szollosi G.J."/>
            <person name="Szarkandi J.G."/>
            <person name="Papp V."/>
            <person name="Albert L."/>
            <person name="Andreopoulos W."/>
            <person name="Angelini C."/>
            <person name="Antonin V."/>
            <person name="Barry K.W."/>
            <person name="Bougher N.L."/>
            <person name="Buchanan P."/>
            <person name="Buyck B."/>
            <person name="Bense V."/>
            <person name="Catcheside P."/>
            <person name="Chovatia M."/>
            <person name="Cooper J."/>
            <person name="Damon W."/>
            <person name="Desjardin D."/>
            <person name="Finy P."/>
            <person name="Geml J."/>
            <person name="Haridas S."/>
            <person name="Hughes K."/>
            <person name="Justo A."/>
            <person name="Karasinski D."/>
            <person name="Kautmanova I."/>
            <person name="Kiss B."/>
            <person name="Kocsube S."/>
            <person name="Kotiranta H."/>
            <person name="LaButti K.M."/>
            <person name="Lechner B.E."/>
            <person name="Liimatainen K."/>
            <person name="Lipzen A."/>
            <person name="Lukacs Z."/>
            <person name="Mihaltcheva S."/>
            <person name="Morgado L.N."/>
            <person name="Niskanen T."/>
            <person name="Noordeloos M.E."/>
            <person name="Ohm R.A."/>
            <person name="Ortiz-Santana B."/>
            <person name="Ovrebo C."/>
            <person name="Racz N."/>
            <person name="Riley R."/>
            <person name="Savchenko A."/>
            <person name="Shiryaev A."/>
            <person name="Soop K."/>
            <person name="Spirin V."/>
            <person name="Szebenyi C."/>
            <person name="Tomsovsky M."/>
            <person name="Tulloss R.E."/>
            <person name="Uehling J."/>
            <person name="Grigoriev I.V."/>
            <person name="Vagvolgyi C."/>
            <person name="Papp T."/>
            <person name="Martin F.M."/>
            <person name="Miettinen O."/>
            <person name="Hibbett D.S."/>
            <person name="Nagy L.G."/>
        </authorList>
    </citation>
    <scope>NUCLEOTIDE SEQUENCE [LARGE SCALE GENOMIC DNA]</scope>
    <source>
        <strain evidence="4 5">FP101781</strain>
    </source>
</reference>
<comment type="similarity">
    <text evidence="1">Belongs to the RMI1 family.</text>
</comment>
<evidence type="ECO:0000313" key="5">
    <source>
        <dbReference type="Proteomes" id="UP000298030"/>
    </source>
</evidence>
<dbReference type="OrthoDB" id="341511at2759"/>
<keyword evidence="5" id="KW-1185">Reference proteome</keyword>
<gene>
    <name evidence="4" type="ORF">FA13DRAFT_1704505</name>
</gene>
<evidence type="ECO:0000313" key="4">
    <source>
        <dbReference type="EMBL" id="TEB38822.1"/>
    </source>
</evidence>
<dbReference type="GO" id="GO:0000712">
    <property type="term" value="P:resolution of meiotic recombination intermediates"/>
    <property type="evidence" value="ECO:0007669"/>
    <property type="project" value="TreeGrafter"/>
</dbReference>
<feature type="domain" description="RecQ mediated genome instability protein 1 OB-fold" evidence="3">
    <location>
        <begin position="72"/>
        <end position="208"/>
    </location>
</feature>